<feature type="transmembrane region" description="Helical" evidence="1">
    <location>
        <begin position="126"/>
        <end position="145"/>
    </location>
</feature>
<sequence>MAPPTTSFASPQHAVPTVWGMVWLLHTALELPLSVVGLFLTSSVRFEEMNNTVRVMIKLYSALSLSLSLACLLLYTLPDYLPGKRAVAILLLFYHGIASSVFLNADPITGVSLGAQFKLAQHQLTPELLAGVAHGLLALMVTAWWQSTLGQVKAAAGGGVPAGRKGR</sequence>
<evidence type="ECO:0000313" key="2">
    <source>
        <dbReference type="EMBL" id="EPQ25834.1"/>
    </source>
</evidence>
<feature type="transmembrane region" description="Helical" evidence="1">
    <location>
        <begin position="87"/>
        <end position="105"/>
    </location>
</feature>
<dbReference type="HOGENOM" id="CLU_144328_0_0_1"/>
<dbReference type="OrthoDB" id="2550823at2759"/>
<keyword evidence="1" id="KW-1133">Transmembrane helix</keyword>
<reference evidence="2 3" key="1">
    <citation type="journal article" date="2013" name="Plant Cell">
        <title>The transition from a phytopathogenic smut ancestor to an anamorphic biocontrol agent deciphered by comparative whole-genome analysis.</title>
        <authorList>
            <person name="Lefebvre F."/>
            <person name="Joly D.L."/>
            <person name="Labbe C."/>
            <person name="Teichmann B."/>
            <person name="Linning R."/>
            <person name="Belzile F."/>
            <person name="Bakkeren G."/>
            <person name="Belanger R.R."/>
        </authorList>
    </citation>
    <scope>NUCLEOTIDE SEQUENCE [LARGE SCALE GENOMIC DNA]</scope>
    <source>
        <strain evidence="2 3">PF-1</strain>
    </source>
</reference>
<keyword evidence="1" id="KW-0812">Transmembrane</keyword>
<gene>
    <name evidence="2" type="ORF">PFL1_06509</name>
</gene>
<dbReference type="Proteomes" id="UP000053664">
    <property type="component" value="Unassembled WGS sequence"/>
</dbReference>
<evidence type="ECO:0000313" key="3">
    <source>
        <dbReference type="Proteomes" id="UP000053664"/>
    </source>
</evidence>
<evidence type="ECO:0000256" key="1">
    <source>
        <dbReference type="SAM" id="Phobius"/>
    </source>
</evidence>
<keyword evidence="1" id="KW-0472">Membrane</keyword>
<organism evidence="2 3">
    <name type="scientific">Pseudozyma flocculosa PF-1</name>
    <dbReference type="NCBI Taxonomy" id="1277687"/>
    <lineage>
        <taxon>Eukaryota</taxon>
        <taxon>Fungi</taxon>
        <taxon>Dikarya</taxon>
        <taxon>Basidiomycota</taxon>
        <taxon>Ustilaginomycotina</taxon>
        <taxon>Ustilaginomycetes</taxon>
        <taxon>Ustilaginales</taxon>
        <taxon>Ustilaginaceae</taxon>
        <taxon>Pseudozyma</taxon>
    </lineage>
</organism>
<feature type="transmembrane region" description="Helical" evidence="1">
    <location>
        <begin position="20"/>
        <end position="43"/>
    </location>
</feature>
<dbReference type="RefSeq" id="XP_007882245.1">
    <property type="nucleotide sequence ID" value="XM_007884054.1"/>
</dbReference>
<accession>A0A061H174</accession>
<dbReference type="EMBL" id="KE361649">
    <property type="protein sequence ID" value="EPQ25834.1"/>
    <property type="molecule type" value="Genomic_DNA"/>
</dbReference>
<feature type="transmembrane region" description="Helical" evidence="1">
    <location>
        <begin position="55"/>
        <end position="75"/>
    </location>
</feature>
<protein>
    <submittedName>
        <fullName evidence="2">Uncharacterized protein</fullName>
    </submittedName>
</protein>
<dbReference type="eggNOG" id="ENOG502SSN3">
    <property type="taxonomic scope" value="Eukaryota"/>
</dbReference>
<name>A0A061H174_9BASI</name>
<dbReference type="GeneID" id="19320584"/>
<dbReference type="AlphaFoldDB" id="A0A061H174"/>
<proteinExistence type="predicted"/>
<dbReference type="KEGG" id="pfp:PFL1_06509"/>